<dbReference type="EMBL" id="UZAJ01039854">
    <property type="protein sequence ID" value="VDP11442.1"/>
    <property type="molecule type" value="Genomic_DNA"/>
</dbReference>
<reference evidence="5" key="1">
    <citation type="submission" date="2016-06" db="UniProtKB">
        <authorList>
            <consortium name="WormBaseParasite"/>
        </authorList>
    </citation>
    <scope>IDENTIFICATION</scope>
</reference>
<dbReference type="STRING" id="387005.A0A183HYD1"/>
<feature type="compositionally biased region" description="Basic and acidic residues" evidence="2">
    <location>
        <begin position="405"/>
        <end position="420"/>
    </location>
</feature>
<feature type="region of interest" description="Disordered" evidence="2">
    <location>
        <begin position="389"/>
        <end position="443"/>
    </location>
</feature>
<evidence type="ECO:0000313" key="3">
    <source>
        <dbReference type="EMBL" id="VDP11442.1"/>
    </source>
</evidence>
<organism evidence="5">
    <name type="scientific">Onchocerca flexuosa</name>
    <dbReference type="NCBI Taxonomy" id="387005"/>
    <lineage>
        <taxon>Eukaryota</taxon>
        <taxon>Metazoa</taxon>
        <taxon>Ecdysozoa</taxon>
        <taxon>Nematoda</taxon>
        <taxon>Chromadorea</taxon>
        <taxon>Rhabditida</taxon>
        <taxon>Spirurina</taxon>
        <taxon>Spiruromorpha</taxon>
        <taxon>Filarioidea</taxon>
        <taxon>Onchocercidae</taxon>
        <taxon>Onchocerca</taxon>
    </lineage>
</organism>
<evidence type="ECO:0000256" key="1">
    <source>
        <dbReference type="SAM" id="Coils"/>
    </source>
</evidence>
<proteinExistence type="predicted"/>
<feature type="compositionally biased region" description="Polar residues" evidence="2">
    <location>
        <begin position="27"/>
        <end position="48"/>
    </location>
</feature>
<feature type="region of interest" description="Disordered" evidence="2">
    <location>
        <begin position="1"/>
        <end position="51"/>
    </location>
</feature>
<name>A0A183HYD1_9BILA</name>
<dbReference type="AlphaFoldDB" id="A0A183HYD1"/>
<reference evidence="3 4" key="2">
    <citation type="submission" date="2018-11" db="EMBL/GenBank/DDBJ databases">
        <authorList>
            <consortium name="Pathogen Informatics"/>
        </authorList>
    </citation>
    <scope>NUCLEOTIDE SEQUENCE [LARGE SCALE GENOMIC DNA]</scope>
</reference>
<feature type="compositionally biased region" description="Basic and acidic residues" evidence="2">
    <location>
        <begin position="433"/>
        <end position="443"/>
    </location>
</feature>
<sequence length="602" mass="68776">MPATNAAATLVNLSDYHEESKEKNKSRNSVVEATGNSSAPDHPTNSIDHTGYYTAKHDFPIHPNTSGEAYDRRQMLRSIYSTKRSAPATSTKNRLTVKPSPFTLLPLKLLEKRPLHVLPQFNQGRSQQQEQIDNLREELHAVKRNYAAVLKENIILNTRLKRSNNEIVKKDRQLQNLLFIQSKGYATDSQRGNVLLMKQKIVMLESLLKEKTNEISKMRADVHSLAKRQRSVPESSNARKLKEAISFLEKENDKMRSKLQIFFNYSSCSPNELSAFEREELIALIIHLKSELKKEKRKNSRNAKSGWSKQKDTSSMCDRKLLPVKQDKPPVKQDKPANQLKTNNKSTTLTNGNQEELIAEIIQIHSDDEAEREKVSTVEMTASPKIATPIKKSEPNADNWESDDSTPHEMATDTKTERPEYSINGTESVSGKTKHESRVTEQKKQIVEIQKEDESQTIQRNWENYEDCRDQAQEYPILDITKEQSTLENNQGECEGMSDAINCKFIEGNSKAEKYACSKIQEWTEGEDSSSDAQQQMEKVTPMKKIEAQEDEMSPENAERVELNKYEVASKFIFRSMLRAASAHLKRLEFLISKTDTYSLSS</sequence>
<evidence type="ECO:0000256" key="2">
    <source>
        <dbReference type="SAM" id="MobiDB-lite"/>
    </source>
</evidence>
<feature type="compositionally biased region" description="Basic and acidic residues" evidence="2">
    <location>
        <begin position="309"/>
        <end position="335"/>
    </location>
</feature>
<keyword evidence="1" id="KW-0175">Coiled coil</keyword>
<gene>
    <name evidence="3" type="ORF">OFLC_LOCUS12493</name>
</gene>
<protein>
    <submittedName>
        <fullName evidence="5">Lebercilin domain-containing protein</fullName>
    </submittedName>
</protein>
<feature type="compositionally biased region" description="Low complexity" evidence="2">
    <location>
        <begin position="336"/>
        <end position="351"/>
    </location>
</feature>
<accession>A0A183HYD1</accession>
<feature type="compositionally biased region" description="Basic and acidic residues" evidence="2">
    <location>
        <begin position="15"/>
        <end position="25"/>
    </location>
</feature>
<feature type="coiled-coil region" evidence="1">
    <location>
        <begin position="118"/>
        <end position="152"/>
    </location>
</feature>
<keyword evidence="4" id="KW-1185">Reference proteome</keyword>
<evidence type="ECO:0000313" key="5">
    <source>
        <dbReference type="WBParaSite" id="OFLC_0001249401-mRNA-1"/>
    </source>
</evidence>
<feature type="region of interest" description="Disordered" evidence="2">
    <location>
        <begin position="293"/>
        <end position="352"/>
    </location>
</feature>
<evidence type="ECO:0000313" key="4">
    <source>
        <dbReference type="Proteomes" id="UP000267606"/>
    </source>
</evidence>
<dbReference type="Proteomes" id="UP000267606">
    <property type="component" value="Unassembled WGS sequence"/>
</dbReference>
<dbReference type="WBParaSite" id="OFLC_0001249401-mRNA-1">
    <property type="protein sequence ID" value="OFLC_0001249401-mRNA-1"/>
    <property type="gene ID" value="OFLC_0001249401"/>
</dbReference>